<dbReference type="InterPro" id="IPR012997">
    <property type="entry name" value="RplA"/>
</dbReference>
<dbReference type="SUPFAM" id="SSF110997">
    <property type="entry name" value="Sporulation related repeat"/>
    <property type="match status" value="1"/>
</dbReference>
<dbReference type="GO" id="GO:0009279">
    <property type="term" value="C:cell outer membrane"/>
    <property type="evidence" value="ECO:0007669"/>
    <property type="project" value="TreeGrafter"/>
</dbReference>
<name>A0A6F8T4T4_9GAMM</name>
<evidence type="ECO:0000256" key="2">
    <source>
        <dbReference type="ARBA" id="ARBA00023239"/>
    </source>
</evidence>
<evidence type="ECO:0000313" key="7">
    <source>
        <dbReference type="EMBL" id="BCA95694.1"/>
    </source>
</evidence>
<dbReference type="GO" id="GO:0042834">
    <property type="term" value="F:peptidoglycan binding"/>
    <property type="evidence" value="ECO:0007669"/>
    <property type="project" value="InterPro"/>
</dbReference>
<dbReference type="HAMAP" id="MF_02071">
    <property type="entry name" value="RlpA"/>
    <property type="match status" value="1"/>
</dbReference>
<dbReference type="InterPro" id="IPR009009">
    <property type="entry name" value="RlpA-like_DPBB"/>
</dbReference>
<keyword evidence="4" id="KW-0449">Lipoprotein</keyword>
<dbReference type="Gene3D" id="2.40.40.10">
    <property type="entry name" value="RlpA-like domain"/>
    <property type="match status" value="1"/>
</dbReference>
<comment type="function">
    <text evidence="4">Lytic transglycosylase with a strong preference for naked glycan strands that lack stem peptides.</text>
</comment>
<keyword evidence="4" id="KW-0472">Membrane</keyword>
<dbReference type="PANTHER" id="PTHR34183">
    <property type="entry name" value="ENDOLYTIC PEPTIDOGLYCAN TRANSGLYCOSYLASE RLPA"/>
    <property type="match status" value="1"/>
</dbReference>
<organism evidence="7 8">
    <name type="scientific">Legionella antarctica</name>
    <dbReference type="NCBI Taxonomy" id="2708020"/>
    <lineage>
        <taxon>Bacteria</taxon>
        <taxon>Pseudomonadati</taxon>
        <taxon>Pseudomonadota</taxon>
        <taxon>Gammaproteobacteria</taxon>
        <taxon>Legionellales</taxon>
        <taxon>Legionellaceae</taxon>
        <taxon>Legionella</taxon>
    </lineage>
</organism>
<keyword evidence="4" id="KW-0564">Palmitate</keyword>
<dbReference type="CDD" id="cd22268">
    <property type="entry name" value="DPBB_RlpA-like"/>
    <property type="match status" value="1"/>
</dbReference>
<dbReference type="InterPro" id="IPR036680">
    <property type="entry name" value="SPOR-like_sf"/>
</dbReference>
<evidence type="ECO:0000256" key="3">
    <source>
        <dbReference type="ARBA" id="ARBA00023316"/>
    </source>
</evidence>
<comment type="similarity">
    <text evidence="4 5">Belongs to the RlpA family.</text>
</comment>
<evidence type="ECO:0000256" key="1">
    <source>
        <dbReference type="ARBA" id="ARBA00022729"/>
    </source>
</evidence>
<proteinExistence type="inferred from homology"/>
<evidence type="ECO:0000256" key="4">
    <source>
        <dbReference type="HAMAP-Rule" id="MF_02071"/>
    </source>
</evidence>
<dbReference type="Pfam" id="PF05036">
    <property type="entry name" value="SPOR"/>
    <property type="match status" value="1"/>
</dbReference>
<dbReference type="InterPro" id="IPR007730">
    <property type="entry name" value="SPOR-like_dom"/>
</dbReference>
<dbReference type="Proteomes" id="UP000502894">
    <property type="component" value="Chromosome"/>
</dbReference>
<dbReference type="PROSITE" id="PS51724">
    <property type="entry name" value="SPOR"/>
    <property type="match status" value="1"/>
</dbReference>
<dbReference type="RefSeq" id="WP_173237225.1">
    <property type="nucleotide sequence ID" value="NZ_AP022839.1"/>
</dbReference>
<dbReference type="EMBL" id="AP022839">
    <property type="protein sequence ID" value="BCA95694.1"/>
    <property type="molecule type" value="Genomic_DNA"/>
</dbReference>
<dbReference type="KEGG" id="lant:TUM19329_20550"/>
<dbReference type="AlphaFoldDB" id="A0A6F8T4T4"/>
<dbReference type="PANTHER" id="PTHR34183:SF1">
    <property type="entry name" value="ENDOLYTIC PEPTIDOGLYCAN TRANSGLYCOSYLASE RLPA"/>
    <property type="match status" value="1"/>
</dbReference>
<dbReference type="NCBIfam" id="TIGR00413">
    <property type="entry name" value="rlpA"/>
    <property type="match status" value="1"/>
</dbReference>
<keyword evidence="2 4" id="KW-0456">Lyase</keyword>
<dbReference type="GO" id="GO:0005886">
    <property type="term" value="C:plasma membrane"/>
    <property type="evidence" value="ECO:0007669"/>
    <property type="project" value="UniProtKB-SubCell"/>
</dbReference>
<comment type="subcellular location">
    <subcellularLocation>
        <location evidence="4">Cell membrane</location>
        <topology evidence="4">Lipid-anchor</topology>
    </subcellularLocation>
</comment>
<evidence type="ECO:0000259" key="6">
    <source>
        <dbReference type="PROSITE" id="PS51724"/>
    </source>
</evidence>
<evidence type="ECO:0000256" key="5">
    <source>
        <dbReference type="RuleBase" id="RU003495"/>
    </source>
</evidence>
<protein>
    <recommendedName>
        <fullName evidence="4">Endolytic peptidoglycan transglycosylase RlpA</fullName>
        <ecNumber evidence="4">4.2.2.-</ecNumber>
    </recommendedName>
</protein>
<evidence type="ECO:0000313" key="8">
    <source>
        <dbReference type="Proteomes" id="UP000502894"/>
    </source>
</evidence>
<dbReference type="EC" id="4.2.2.-" evidence="4"/>
<reference evidence="7" key="1">
    <citation type="journal article" date="2020" name="Microbiol. Resour. Announc.">
        <title>Complete Genome Sequence of Novel Psychrotolerant Legionella Strain TUM19329, Isolated from Antarctic Lake Sediment.</title>
        <authorList>
            <person name="Shimada S."/>
            <person name="Nakai R."/>
            <person name="Aoki K."/>
            <person name="Shimoeda N."/>
            <person name="Ohno G."/>
            <person name="Miyazaki Y."/>
            <person name="Kudoh S."/>
            <person name="Imura S."/>
            <person name="Watanabe K."/>
            <person name="Ishii Y."/>
            <person name="Tateda K."/>
        </authorList>
    </citation>
    <scope>NUCLEOTIDE SEQUENCE [LARGE SCALE GENOMIC DNA]</scope>
    <source>
        <strain evidence="7">TUM19329</strain>
    </source>
</reference>
<dbReference type="Pfam" id="PF03330">
    <property type="entry name" value="DPBB_1"/>
    <property type="match status" value="1"/>
</dbReference>
<dbReference type="PROSITE" id="PS51257">
    <property type="entry name" value="PROKAR_LIPOPROTEIN"/>
    <property type="match status" value="1"/>
</dbReference>
<dbReference type="SUPFAM" id="SSF50685">
    <property type="entry name" value="Barwin-like endoglucanases"/>
    <property type="match status" value="1"/>
</dbReference>
<accession>A0A6F8T4T4</accession>
<keyword evidence="3 4" id="KW-0961">Cell wall biogenesis/degradation</keyword>
<dbReference type="GO" id="GO:0000270">
    <property type="term" value="P:peptidoglycan metabolic process"/>
    <property type="evidence" value="ECO:0007669"/>
    <property type="project" value="UniProtKB-UniRule"/>
</dbReference>
<keyword evidence="1" id="KW-0732">Signal</keyword>
<dbReference type="InterPro" id="IPR036908">
    <property type="entry name" value="RlpA-like_sf"/>
</dbReference>
<dbReference type="Gene3D" id="3.30.70.1070">
    <property type="entry name" value="Sporulation related repeat"/>
    <property type="match status" value="1"/>
</dbReference>
<dbReference type="GO" id="GO:0071555">
    <property type="term" value="P:cell wall organization"/>
    <property type="evidence" value="ECO:0007669"/>
    <property type="project" value="UniProtKB-KW"/>
</dbReference>
<dbReference type="InterPro" id="IPR034718">
    <property type="entry name" value="RlpA"/>
</dbReference>
<keyword evidence="4" id="KW-1003">Cell membrane</keyword>
<feature type="domain" description="SPOR" evidence="6">
    <location>
        <begin position="199"/>
        <end position="275"/>
    </location>
</feature>
<keyword evidence="8" id="KW-1185">Reference proteome</keyword>
<gene>
    <name evidence="4" type="primary">rlpA</name>
    <name evidence="7" type="ORF">TUM19329_20550</name>
</gene>
<sequence>MRKILIVIIAFISGCQTTNNNPPVSTHASTKSSVQSANAVYDRYKNRGNRYTILQDGAPTKERSVDFKEPVPTKEPLSRYGNPTEYYVDGRTYEVLKTSTGYKTRGIASWYGTKFHKQRTSSGEPYDMYVMTAAHKTLPLPTYVKVRNLNNGRVAVVRVNDRGPFHADRIIDLSYAAALKLGVFPKGTAPVEIETLMGPAGQAHYYLQAGAFSSENLAKSLKQKLMLISPSPVFIEHYKDHYVVRVGPFGDKHMADNLKIKLARNGVTGSFSVLI</sequence>
<dbReference type="GO" id="GO:0008932">
    <property type="term" value="F:lytic endotransglycosylase activity"/>
    <property type="evidence" value="ECO:0007669"/>
    <property type="project" value="UniProtKB-UniRule"/>
</dbReference>